<dbReference type="HAMAP" id="MF_00220_A">
    <property type="entry name" value="PyrC_classI_A"/>
    <property type="match status" value="1"/>
</dbReference>
<feature type="binding site" evidence="4">
    <location>
        <position position="171"/>
    </location>
    <ligand>
        <name>Zn(2+)</name>
        <dbReference type="ChEBI" id="CHEBI:29105"/>
        <label>2</label>
    </ligand>
</feature>
<dbReference type="GO" id="GO:0005737">
    <property type="term" value="C:cytoplasm"/>
    <property type="evidence" value="ECO:0007669"/>
    <property type="project" value="TreeGrafter"/>
</dbReference>
<accession>A0A830GQE7</accession>
<name>A0A830GQE7_9EURY</name>
<feature type="binding site" evidence="4">
    <location>
        <position position="290"/>
    </location>
    <ligand>
        <name>Zn(2+)</name>
        <dbReference type="ChEBI" id="CHEBI:29105"/>
        <label>1</label>
    </ligand>
</feature>
<feature type="binding site" evidence="4">
    <location>
        <position position="137"/>
    </location>
    <ligand>
        <name>Zn(2+)</name>
        <dbReference type="ChEBI" id="CHEBI:29105"/>
        <label>1</label>
    </ligand>
</feature>
<dbReference type="NCBIfam" id="NF002668">
    <property type="entry name" value="PRK02382.1"/>
    <property type="match status" value="1"/>
</dbReference>
<dbReference type="Proteomes" id="UP000605784">
    <property type="component" value="Unassembled WGS sequence"/>
</dbReference>
<feature type="binding site" evidence="4">
    <location>
        <position position="222"/>
    </location>
    <ligand>
        <name>Zn(2+)</name>
        <dbReference type="ChEBI" id="CHEBI:29105"/>
        <label>2</label>
    </ligand>
</feature>
<comment type="caution">
    <text evidence="6">The sequence shown here is derived from an EMBL/GenBank/DDBJ whole genome shotgun (WGS) entry which is preliminary data.</text>
</comment>
<dbReference type="InterPro" id="IPR006680">
    <property type="entry name" value="Amidohydro-rel"/>
</dbReference>
<feature type="active site" evidence="4">
    <location>
        <position position="290"/>
    </location>
</feature>
<keyword evidence="3 4" id="KW-0665">Pyrimidine biosynthesis</keyword>
<feature type="binding site" evidence="4">
    <location>
        <begin position="55"/>
        <end position="57"/>
    </location>
    <ligand>
        <name>substrate</name>
    </ligand>
</feature>
<evidence type="ECO:0000256" key="4">
    <source>
        <dbReference type="HAMAP-Rule" id="MF_00220"/>
    </source>
</evidence>
<evidence type="ECO:0000256" key="3">
    <source>
        <dbReference type="ARBA" id="ARBA00022975"/>
    </source>
</evidence>
<keyword evidence="2 4" id="KW-0378">Hydrolase</keyword>
<comment type="caution">
    <text evidence="4">Lacks conserved residue(s) required for the propagation of feature annotation.</text>
</comment>
<keyword evidence="1 4" id="KW-0479">Metal-binding</keyword>
<dbReference type="EC" id="3.5.2.3" evidence="4"/>
<dbReference type="GO" id="GO:0044205">
    <property type="term" value="P:'de novo' UMP biosynthetic process"/>
    <property type="evidence" value="ECO:0007669"/>
    <property type="project" value="UniProtKB-UniRule"/>
</dbReference>
<dbReference type="EMBL" id="BMOU01000005">
    <property type="protein sequence ID" value="GGN99311.1"/>
    <property type="molecule type" value="Genomic_DNA"/>
</dbReference>
<dbReference type="GO" id="GO:0004151">
    <property type="term" value="F:dihydroorotase activity"/>
    <property type="evidence" value="ECO:0007669"/>
    <property type="project" value="UniProtKB-UniRule"/>
</dbReference>
<sequence>MLIRNATLADGRQRDVRVRGETIAEVGRDLEPDDEGTIEATGKRLFPGMMDVHVHFRQPGYPHKETWESGSRAAAAGGVTTVVDQPNTDPPTIDGEAFDQKAEFAADSIIDWGINGGVTADWIPNVLLRRRLFALGEVFLADSTGDMGIETALFEAALELATEEGVTVTVHAEDADRFNDDARARDDADAWSAYRTAEAEAAAVTRACEAAERMGARIHIAHTSTPEGIDIAADAGMTTEVTPHHLLLSRKDLGELGTFGRMNPPLRREKRRREVYDRVVDGTVDMIATDHAPHTREEKDASIWDAPSGVPGVETVLPLLLAEARDPDTGLTYERVRDLTAANPADVFDVPQKGRIEPGKDADLVLVDTTETTEIRAGDLHTDCGWTPFEGFEAVFPEWTMVRGTMVYERDSDEDVFYGHQGENVRDADGEVLE</sequence>
<feature type="domain" description="Amidohydrolase-related" evidence="5">
    <location>
        <begin position="45"/>
        <end position="373"/>
    </location>
</feature>
<feature type="binding site" evidence="4">
    <location>
        <position position="294"/>
    </location>
    <ligand>
        <name>substrate</name>
    </ligand>
</feature>
<gene>
    <name evidence="4" type="primary">pyrC</name>
    <name evidence="6" type="ORF">GCM10009030_30700</name>
</gene>
<dbReference type="InterPro" id="IPR004722">
    <property type="entry name" value="DHOase"/>
</dbReference>
<evidence type="ECO:0000259" key="5">
    <source>
        <dbReference type="Pfam" id="PF01979"/>
    </source>
</evidence>
<feature type="binding site" evidence="4">
    <location>
        <position position="87"/>
    </location>
    <ligand>
        <name>substrate</name>
    </ligand>
</feature>
<feature type="binding site" evidence="4">
    <location>
        <position position="137"/>
    </location>
    <ligand>
        <name>Zn(2+)</name>
        <dbReference type="ChEBI" id="CHEBI:29105"/>
        <label>2</label>
    </ligand>
</feature>
<dbReference type="GO" id="GO:0008270">
    <property type="term" value="F:zinc ion binding"/>
    <property type="evidence" value="ECO:0007669"/>
    <property type="project" value="UniProtKB-UniRule"/>
</dbReference>
<proteinExistence type="inferred from homology"/>
<organism evidence="6 7">
    <name type="scientific">Haloarcula pellucida</name>
    <dbReference type="NCBI Taxonomy" id="1427151"/>
    <lineage>
        <taxon>Archaea</taxon>
        <taxon>Methanobacteriati</taxon>
        <taxon>Methanobacteriota</taxon>
        <taxon>Stenosarchaea group</taxon>
        <taxon>Halobacteria</taxon>
        <taxon>Halobacteriales</taxon>
        <taxon>Haloarculaceae</taxon>
        <taxon>Haloarcula</taxon>
    </lineage>
</organism>
<dbReference type="Pfam" id="PF01979">
    <property type="entry name" value="Amidohydro_1"/>
    <property type="match status" value="1"/>
</dbReference>
<dbReference type="Gene3D" id="3.20.20.140">
    <property type="entry name" value="Metal-dependent hydrolases"/>
    <property type="match status" value="1"/>
</dbReference>
<dbReference type="NCBIfam" id="TIGR00857">
    <property type="entry name" value="pyrC_multi"/>
    <property type="match status" value="1"/>
</dbReference>
<dbReference type="PROSITE" id="PS00483">
    <property type="entry name" value="DIHYDROOROTASE_2"/>
    <property type="match status" value="1"/>
</dbReference>
<feature type="binding site" evidence="4">
    <location>
        <position position="55"/>
    </location>
    <ligand>
        <name>Zn(2+)</name>
        <dbReference type="ChEBI" id="CHEBI:29105"/>
        <label>1</label>
    </ligand>
</feature>
<comment type="catalytic activity">
    <reaction evidence="4">
        <text>(S)-dihydroorotate + H2O = N-carbamoyl-L-aspartate + H(+)</text>
        <dbReference type="Rhea" id="RHEA:24296"/>
        <dbReference type="ChEBI" id="CHEBI:15377"/>
        <dbReference type="ChEBI" id="CHEBI:15378"/>
        <dbReference type="ChEBI" id="CHEBI:30864"/>
        <dbReference type="ChEBI" id="CHEBI:32814"/>
        <dbReference type="EC" id="3.5.2.3"/>
    </reaction>
</comment>
<dbReference type="GO" id="GO:0004038">
    <property type="term" value="F:allantoinase activity"/>
    <property type="evidence" value="ECO:0007669"/>
    <property type="project" value="TreeGrafter"/>
</dbReference>
<evidence type="ECO:0000313" key="6">
    <source>
        <dbReference type="EMBL" id="GGN99311.1"/>
    </source>
</evidence>
<dbReference type="PANTHER" id="PTHR43668">
    <property type="entry name" value="ALLANTOINASE"/>
    <property type="match status" value="1"/>
</dbReference>
<comment type="pathway">
    <text evidence="4">Pyrimidine metabolism; UMP biosynthesis via de novo pathway; (S)-dihydroorotate from bicarbonate: step 3/3.</text>
</comment>
<reference evidence="6" key="2">
    <citation type="submission" date="2020-09" db="EMBL/GenBank/DDBJ databases">
        <authorList>
            <person name="Sun Q."/>
            <person name="Ohkuma M."/>
        </authorList>
    </citation>
    <scope>NUCLEOTIDE SEQUENCE</scope>
    <source>
        <strain evidence="6">JCM 17820</strain>
    </source>
</reference>
<keyword evidence="7" id="KW-1185">Reference proteome</keyword>
<evidence type="ECO:0000313" key="7">
    <source>
        <dbReference type="Proteomes" id="UP000605784"/>
    </source>
</evidence>
<dbReference type="CDD" id="cd01318">
    <property type="entry name" value="DHOase_IIb"/>
    <property type="match status" value="1"/>
</dbReference>
<dbReference type="RefSeq" id="WP_188999907.1">
    <property type="nucleotide sequence ID" value="NZ_BMOU01000005.1"/>
</dbReference>
<dbReference type="PANTHER" id="PTHR43668:SF2">
    <property type="entry name" value="ALLANTOINASE"/>
    <property type="match status" value="1"/>
</dbReference>
<comment type="function">
    <text evidence="4">Catalyzes the reversible cyclization of carbamoyl aspartate to dihydroorotate.</text>
</comment>
<evidence type="ECO:0000256" key="1">
    <source>
        <dbReference type="ARBA" id="ARBA00022723"/>
    </source>
</evidence>
<dbReference type="UniPathway" id="UPA00070">
    <property type="reaction ID" value="UER00117"/>
</dbReference>
<feature type="binding site" evidence="4">
    <location>
        <position position="53"/>
    </location>
    <ligand>
        <name>Zn(2+)</name>
        <dbReference type="ChEBI" id="CHEBI:29105"/>
        <label>1</label>
    </ligand>
</feature>
<dbReference type="SUPFAM" id="SSF51556">
    <property type="entry name" value="Metallo-dependent hydrolases"/>
    <property type="match status" value="1"/>
</dbReference>
<keyword evidence="4" id="KW-0862">Zinc</keyword>
<dbReference type="InterPro" id="IPR011059">
    <property type="entry name" value="Metal-dep_hydrolase_composite"/>
</dbReference>
<comment type="similarity">
    <text evidence="4">Belongs to the metallo-dependent hydrolases superfamily. DHOase family. Class I DHOase subfamily.</text>
</comment>
<dbReference type="AlphaFoldDB" id="A0A830GQE7"/>
<comment type="cofactor">
    <cofactor evidence="4">
        <name>Zn(2+)</name>
        <dbReference type="ChEBI" id="CHEBI:29105"/>
    </cofactor>
    <text evidence="4">Binds 2 Zn(2+) ions per subunit.</text>
</comment>
<reference evidence="6" key="1">
    <citation type="journal article" date="2014" name="Int. J. Syst. Evol. Microbiol.">
        <title>Complete genome sequence of Corynebacterium casei LMG S-19264T (=DSM 44701T), isolated from a smear-ripened cheese.</title>
        <authorList>
            <consortium name="US DOE Joint Genome Institute (JGI-PGF)"/>
            <person name="Walter F."/>
            <person name="Albersmeier A."/>
            <person name="Kalinowski J."/>
            <person name="Ruckert C."/>
        </authorList>
    </citation>
    <scope>NUCLEOTIDE SEQUENCE</scope>
    <source>
        <strain evidence="6">JCM 17820</strain>
    </source>
</reference>
<dbReference type="InterPro" id="IPR032466">
    <property type="entry name" value="Metal_Hydrolase"/>
</dbReference>
<dbReference type="InterPro" id="IPR050138">
    <property type="entry name" value="DHOase/Allantoinase_Hydrolase"/>
</dbReference>
<dbReference type="InterPro" id="IPR002195">
    <property type="entry name" value="Dihydroorotase_CS"/>
</dbReference>
<protein>
    <recommendedName>
        <fullName evidence="4">Dihydroorotase</fullName>
        <shortName evidence="4">DHOase</shortName>
        <ecNumber evidence="4">3.5.2.3</ecNumber>
    </recommendedName>
</protein>
<dbReference type="GO" id="GO:0006145">
    <property type="term" value="P:purine nucleobase catabolic process"/>
    <property type="evidence" value="ECO:0007669"/>
    <property type="project" value="TreeGrafter"/>
</dbReference>
<dbReference type="PROSITE" id="PS00482">
    <property type="entry name" value="DIHYDROOROTASE_1"/>
    <property type="match status" value="1"/>
</dbReference>
<evidence type="ECO:0000256" key="2">
    <source>
        <dbReference type="ARBA" id="ARBA00022801"/>
    </source>
</evidence>
<dbReference type="SUPFAM" id="SSF51338">
    <property type="entry name" value="Composite domain of metallo-dependent hydrolases"/>
    <property type="match status" value="1"/>
</dbReference>